<evidence type="ECO:0000259" key="3">
    <source>
        <dbReference type="PROSITE" id="PS51294"/>
    </source>
</evidence>
<dbReference type="EMBL" id="CAJHUC010001652">
    <property type="protein sequence ID" value="CAD7701881.1"/>
    <property type="molecule type" value="Genomic_DNA"/>
</dbReference>
<dbReference type="InterPro" id="IPR017930">
    <property type="entry name" value="Myb_dom"/>
</dbReference>
<protein>
    <submittedName>
        <fullName evidence="4">Uncharacterized protein</fullName>
    </submittedName>
</protein>
<dbReference type="PANTHER" id="PTHR47122">
    <property type="entry name" value="MYB-LIKE DNA-BINDING DOMAIN CONTAINING PROTEIN, EXPRESSED"/>
    <property type="match status" value="1"/>
</dbReference>
<dbReference type="PANTHER" id="PTHR47122:SF8">
    <property type="entry name" value="MYB-LIKE DOMAIN-CONTAINING PROTEIN"/>
    <property type="match status" value="1"/>
</dbReference>
<feature type="region of interest" description="Disordered" evidence="1">
    <location>
        <begin position="1"/>
        <end position="25"/>
    </location>
</feature>
<dbReference type="InterPro" id="IPR001005">
    <property type="entry name" value="SANT/Myb"/>
</dbReference>
<sequence>MLRPGGWPGAAHAGGADPDLGGGPLLEEQGVLSKRSAAFEGAFLLSSAAGCAPEALPPIQPSNSENLTSCMADLVLAPCDLPAAQPAPDHRDASQPKLELIHIPDGACAAPMQPCTDPHPPTFIDFEMGAANMFYADQDPHAGVLFGEDELREPDFDGAVPSLLSADAWPGSARCHDLASSAPDRTSPLLFSKPSEQAFGGAERVIVPREPLEWVSSEIGGRGMAMYGGSVGVTSGGGLFPLEGPNVENDEEPAPSSSLEEAAFAWVPSAGLDAARRLPSESTSSIVAVESEMQFLDDCDGMMEEGGEGFEGGAKAEEGFSNGPISPGRANGRGCRRRVHPVGKFAGEEVCWTPDDTEGSDGGCGRERARRSRAPGRAGARPGRPRPRGFGRRNSWASGASGALEAINKRRKQHNPWSLEETKTLVKGVEICGGGKWADIKRLGFQEIGSRSPVDLKDKWRNLLRVALLPLEQIKLKKVDNRHNLPMELLNRVKELAQDKDKSPRTAQMQSGKL</sequence>
<feature type="compositionally biased region" description="Low complexity" evidence="1">
    <location>
        <begin position="9"/>
        <end position="19"/>
    </location>
</feature>
<name>A0A8S1J2V7_9CHLO</name>
<dbReference type="SMART" id="SM00717">
    <property type="entry name" value="SANT"/>
    <property type="match status" value="1"/>
</dbReference>
<dbReference type="PROSITE" id="PS50090">
    <property type="entry name" value="MYB_LIKE"/>
    <property type="match status" value="1"/>
</dbReference>
<dbReference type="Gene3D" id="1.10.246.220">
    <property type="match status" value="1"/>
</dbReference>
<evidence type="ECO:0000313" key="4">
    <source>
        <dbReference type="EMBL" id="CAD7701881.1"/>
    </source>
</evidence>
<evidence type="ECO:0000259" key="2">
    <source>
        <dbReference type="PROSITE" id="PS50090"/>
    </source>
</evidence>
<feature type="domain" description="HTH myb-type" evidence="3">
    <location>
        <begin position="409"/>
        <end position="468"/>
    </location>
</feature>
<proteinExistence type="predicted"/>
<feature type="region of interest" description="Disordered" evidence="1">
    <location>
        <begin position="356"/>
        <end position="397"/>
    </location>
</feature>
<reference evidence="4" key="1">
    <citation type="submission" date="2020-12" db="EMBL/GenBank/DDBJ databases">
        <authorList>
            <person name="Iha C."/>
        </authorList>
    </citation>
    <scope>NUCLEOTIDE SEQUENCE</scope>
</reference>
<dbReference type="OrthoDB" id="608866at2759"/>
<dbReference type="CDD" id="cd11660">
    <property type="entry name" value="SANT_TRF"/>
    <property type="match status" value="1"/>
</dbReference>
<evidence type="ECO:0000256" key="1">
    <source>
        <dbReference type="SAM" id="MobiDB-lite"/>
    </source>
</evidence>
<dbReference type="SUPFAM" id="SSF46689">
    <property type="entry name" value="Homeodomain-like"/>
    <property type="match status" value="1"/>
</dbReference>
<organism evidence="4 5">
    <name type="scientific">Ostreobium quekettii</name>
    <dbReference type="NCBI Taxonomy" id="121088"/>
    <lineage>
        <taxon>Eukaryota</taxon>
        <taxon>Viridiplantae</taxon>
        <taxon>Chlorophyta</taxon>
        <taxon>core chlorophytes</taxon>
        <taxon>Ulvophyceae</taxon>
        <taxon>TCBD clade</taxon>
        <taxon>Bryopsidales</taxon>
        <taxon>Ostreobineae</taxon>
        <taxon>Ostreobiaceae</taxon>
        <taxon>Ostreobium</taxon>
    </lineage>
</organism>
<dbReference type="InterPro" id="IPR009057">
    <property type="entry name" value="Homeodomain-like_sf"/>
</dbReference>
<dbReference type="Proteomes" id="UP000708148">
    <property type="component" value="Unassembled WGS sequence"/>
</dbReference>
<gene>
    <name evidence="4" type="ORF">OSTQU699_LOCUS7238</name>
</gene>
<dbReference type="AlphaFoldDB" id="A0A8S1J2V7"/>
<dbReference type="Pfam" id="PF00249">
    <property type="entry name" value="Myb_DNA-binding"/>
    <property type="match status" value="1"/>
</dbReference>
<accession>A0A8S1J2V7</accession>
<evidence type="ECO:0000313" key="5">
    <source>
        <dbReference type="Proteomes" id="UP000708148"/>
    </source>
</evidence>
<keyword evidence="5" id="KW-1185">Reference proteome</keyword>
<comment type="caution">
    <text evidence="4">The sequence shown here is derived from an EMBL/GenBank/DDBJ whole genome shotgun (WGS) entry which is preliminary data.</text>
</comment>
<dbReference type="PROSITE" id="PS51294">
    <property type="entry name" value="HTH_MYB"/>
    <property type="match status" value="1"/>
</dbReference>
<feature type="domain" description="Myb-like" evidence="2">
    <location>
        <begin position="409"/>
        <end position="464"/>
    </location>
</feature>